<proteinExistence type="predicted"/>
<feature type="transmembrane region" description="Helical" evidence="1">
    <location>
        <begin position="171"/>
        <end position="193"/>
    </location>
</feature>
<gene>
    <name evidence="2" type="ORF">ACFQZU_11220</name>
</gene>
<keyword evidence="1" id="KW-1133">Transmembrane helix</keyword>
<evidence type="ECO:0000256" key="1">
    <source>
        <dbReference type="SAM" id="Phobius"/>
    </source>
</evidence>
<feature type="transmembrane region" description="Helical" evidence="1">
    <location>
        <begin position="258"/>
        <end position="276"/>
    </location>
</feature>
<dbReference type="EMBL" id="JBHTHR010000318">
    <property type="protein sequence ID" value="MFD0801881.1"/>
    <property type="molecule type" value="Genomic_DNA"/>
</dbReference>
<evidence type="ECO:0000313" key="2">
    <source>
        <dbReference type="EMBL" id="MFD0801881.1"/>
    </source>
</evidence>
<comment type="caution">
    <text evidence="2">The sequence shown here is derived from an EMBL/GenBank/DDBJ whole genome shotgun (WGS) entry which is preliminary data.</text>
</comment>
<keyword evidence="1" id="KW-0812">Transmembrane</keyword>
<sequence>MTADALSSACTAAEDPPVRAAAPSAPRVLARTLAMEWTKLASLRSTWWCLGLGLAAMSAFALLMGISTADRFAEDPVAGSEFSYAQLTSQGVFYLVQFVVLTLSALAATNEYATRAITTTLQTVPRRGLVLAARTAVTACLAFVAGAGTTALGIGVLWGALRSYAPLEAEYAVTTVLGAGVCMAVLAVLFAGLGTAMRGTAATIGAGFLLLLGIPMVLQLSGLQALNDAAAYLPGMAAIEVYAGGDAGFYTAPHDGPVNLVTVLGWAAAAQLVAYTEMRVRDT</sequence>
<accession>A0ABW3BEW4</accession>
<feature type="transmembrane region" description="Helical" evidence="1">
    <location>
        <begin position="47"/>
        <end position="67"/>
    </location>
</feature>
<reference evidence="3" key="1">
    <citation type="journal article" date="2019" name="Int. J. Syst. Evol. Microbiol.">
        <title>The Global Catalogue of Microorganisms (GCM) 10K type strain sequencing project: providing services to taxonomists for standard genome sequencing and annotation.</title>
        <authorList>
            <consortium name="The Broad Institute Genomics Platform"/>
            <consortium name="The Broad Institute Genome Sequencing Center for Infectious Disease"/>
            <person name="Wu L."/>
            <person name="Ma J."/>
        </authorList>
    </citation>
    <scope>NUCLEOTIDE SEQUENCE [LARGE SCALE GENOMIC DNA]</scope>
    <source>
        <strain evidence="3">CCUG 63369</strain>
    </source>
</reference>
<name>A0ABW3BEW4_9ACTN</name>
<protein>
    <submittedName>
        <fullName evidence="2">ABC transporter permease</fullName>
    </submittedName>
</protein>
<organism evidence="2 3">
    <name type="scientific">Streptomonospora algeriensis</name>
    <dbReference type="NCBI Taxonomy" id="995084"/>
    <lineage>
        <taxon>Bacteria</taxon>
        <taxon>Bacillati</taxon>
        <taxon>Actinomycetota</taxon>
        <taxon>Actinomycetes</taxon>
        <taxon>Streptosporangiales</taxon>
        <taxon>Nocardiopsidaceae</taxon>
        <taxon>Streptomonospora</taxon>
    </lineage>
</organism>
<evidence type="ECO:0000313" key="3">
    <source>
        <dbReference type="Proteomes" id="UP001596956"/>
    </source>
</evidence>
<feature type="transmembrane region" description="Helical" evidence="1">
    <location>
        <begin position="200"/>
        <end position="218"/>
    </location>
</feature>
<keyword evidence="1" id="KW-0472">Membrane</keyword>
<dbReference type="Proteomes" id="UP001596956">
    <property type="component" value="Unassembled WGS sequence"/>
</dbReference>
<feature type="transmembrane region" description="Helical" evidence="1">
    <location>
        <begin position="129"/>
        <end position="159"/>
    </location>
</feature>
<keyword evidence="3" id="KW-1185">Reference proteome</keyword>
<feature type="transmembrane region" description="Helical" evidence="1">
    <location>
        <begin position="87"/>
        <end position="108"/>
    </location>
</feature>